<sequence length="208" mass="24607">MKTNVLCLLKNMDKKDVELQLALQCAPVITGIKVSNLFIIDKNKVDEVYNIIDETDISAYFLYEDAAKANILLYRKNELQQYLFQKENRQFVRKLGYDSVYLDELLPEFAIRFSMYQTIQEDFPHEMGILLGYPVEDVEGFIINNGKNELYTGYWKVYDNLTEKLILFNYYEAAREHFICLVAKGMDMNTILMMYSRARKKYLQFQIN</sequence>
<name>A0AAW3JX02_9FIRM</name>
<evidence type="ECO:0000313" key="2">
    <source>
        <dbReference type="Proteomes" id="UP000050833"/>
    </source>
</evidence>
<dbReference type="Proteomes" id="UP000050833">
    <property type="component" value="Unassembled WGS sequence"/>
</dbReference>
<evidence type="ECO:0008006" key="3">
    <source>
        <dbReference type="Google" id="ProtNLM"/>
    </source>
</evidence>
<comment type="caution">
    <text evidence="1">The sequence shown here is derived from an EMBL/GenBank/DDBJ whole genome shotgun (WGS) entry which is preliminary data.</text>
</comment>
<dbReference type="EMBL" id="LLKB01000001">
    <property type="protein sequence ID" value="KQC86815.1"/>
    <property type="molecule type" value="Genomic_DNA"/>
</dbReference>
<proteinExistence type="predicted"/>
<organism evidence="1 2">
    <name type="scientific">Butyribacter intestini</name>
    <dbReference type="NCBI Taxonomy" id="1703332"/>
    <lineage>
        <taxon>Bacteria</taxon>
        <taxon>Bacillati</taxon>
        <taxon>Bacillota</taxon>
        <taxon>Clostridia</taxon>
        <taxon>Lachnospirales</taxon>
        <taxon>Lachnospiraceae</taxon>
        <taxon>Butyribacter</taxon>
    </lineage>
</organism>
<dbReference type="AlphaFoldDB" id="A0AAW3JX02"/>
<protein>
    <recommendedName>
        <fullName evidence="3">DUF3793 family protein</fullName>
    </recommendedName>
</protein>
<accession>A0AAW3JX02</accession>
<keyword evidence="2" id="KW-1185">Reference proteome</keyword>
<evidence type="ECO:0000313" key="1">
    <source>
        <dbReference type="EMBL" id="KQC86815.1"/>
    </source>
</evidence>
<dbReference type="InterPro" id="IPR024523">
    <property type="entry name" value="DUF3793"/>
</dbReference>
<dbReference type="Pfam" id="PF12672">
    <property type="entry name" value="DUF3793"/>
    <property type="match status" value="1"/>
</dbReference>
<reference evidence="1 2" key="1">
    <citation type="submission" date="2015-10" db="EMBL/GenBank/DDBJ databases">
        <title>Butyribacter intestini gen. nov., sp. nov., a butyric acid-producing bacterium of the family Lachnospiraceae isolated from the human faeces.</title>
        <authorList>
            <person name="Zou Y."/>
            <person name="Xue W."/>
            <person name="Luo G."/>
            <person name="Lv M."/>
        </authorList>
    </citation>
    <scope>NUCLEOTIDE SEQUENCE [LARGE SCALE GENOMIC DNA]</scope>
    <source>
        <strain evidence="1 2">TF01-11</strain>
    </source>
</reference>
<gene>
    <name evidence="1" type="ORF">APZ18_06555</name>
</gene>
<dbReference type="RefSeq" id="WP_022013994.1">
    <property type="nucleotide sequence ID" value="NZ_DBGBRS010000233.1"/>
</dbReference>